<reference evidence="2 3" key="1">
    <citation type="submission" date="2017-03" db="EMBL/GenBank/DDBJ databases">
        <title>Genome of the blue death feigning beetle - Asbolus verrucosus.</title>
        <authorList>
            <person name="Rider S.D."/>
        </authorList>
    </citation>
    <scope>NUCLEOTIDE SEQUENCE [LARGE SCALE GENOMIC DNA]</scope>
    <source>
        <strain evidence="2">Butters</strain>
        <tissue evidence="2">Head and leg muscle</tissue>
    </source>
</reference>
<keyword evidence="3" id="KW-1185">Reference proteome</keyword>
<gene>
    <name evidence="2" type="ORF">BDFB_008035</name>
</gene>
<evidence type="ECO:0000313" key="2">
    <source>
        <dbReference type="EMBL" id="RZC41987.1"/>
    </source>
</evidence>
<dbReference type="InterPro" id="IPR002492">
    <property type="entry name" value="Transposase_Tc1-like"/>
</dbReference>
<evidence type="ECO:0000313" key="3">
    <source>
        <dbReference type="Proteomes" id="UP000292052"/>
    </source>
</evidence>
<dbReference type="Pfam" id="PF01498">
    <property type="entry name" value="HTH_Tnp_Tc3_2"/>
    <property type="match status" value="1"/>
</dbReference>
<dbReference type="GO" id="GO:0003677">
    <property type="term" value="F:DNA binding"/>
    <property type="evidence" value="ECO:0007669"/>
    <property type="project" value="InterPro"/>
</dbReference>
<organism evidence="2 3">
    <name type="scientific">Asbolus verrucosus</name>
    <name type="common">Desert ironclad beetle</name>
    <dbReference type="NCBI Taxonomy" id="1661398"/>
    <lineage>
        <taxon>Eukaryota</taxon>
        <taxon>Metazoa</taxon>
        <taxon>Ecdysozoa</taxon>
        <taxon>Arthropoda</taxon>
        <taxon>Hexapoda</taxon>
        <taxon>Insecta</taxon>
        <taxon>Pterygota</taxon>
        <taxon>Neoptera</taxon>
        <taxon>Endopterygota</taxon>
        <taxon>Coleoptera</taxon>
        <taxon>Polyphaga</taxon>
        <taxon>Cucujiformia</taxon>
        <taxon>Tenebrionidae</taxon>
        <taxon>Pimeliinae</taxon>
        <taxon>Asbolus</taxon>
    </lineage>
</organism>
<dbReference type="AlphaFoldDB" id="A0A482WB13"/>
<sequence>MQILRNRTLTAQTLQRLTEEKYNIRLSEDTIKQRLREYQLTPKIPARGPLLIRDHRRSRLAFTQNHVKSSLERYSEKKIIKIIGS</sequence>
<dbReference type="Proteomes" id="UP000292052">
    <property type="component" value="Unassembled WGS sequence"/>
</dbReference>
<accession>A0A482WB13</accession>
<comment type="caution">
    <text evidence="2">The sequence shown here is derived from an EMBL/GenBank/DDBJ whole genome shotgun (WGS) entry which is preliminary data.</text>
</comment>
<proteinExistence type="predicted"/>
<dbReference type="GO" id="GO:0006313">
    <property type="term" value="P:DNA transposition"/>
    <property type="evidence" value="ECO:0007669"/>
    <property type="project" value="InterPro"/>
</dbReference>
<evidence type="ECO:0000259" key="1">
    <source>
        <dbReference type="Pfam" id="PF01498"/>
    </source>
</evidence>
<dbReference type="GO" id="GO:0015074">
    <property type="term" value="P:DNA integration"/>
    <property type="evidence" value="ECO:0007669"/>
    <property type="project" value="InterPro"/>
</dbReference>
<protein>
    <submittedName>
        <fullName evidence="2">HTH Tnp Tc3 2 domain containing protein</fullName>
    </submittedName>
</protein>
<dbReference type="EMBL" id="QDEB01012150">
    <property type="protein sequence ID" value="RZC41987.1"/>
    <property type="molecule type" value="Genomic_DNA"/>
</dbReference>
<name>A0A482WB13_ASBVE</name>
<feature type="domain" description="Transposase Tc1-like" evidence="1">
    <location>
        <begin position="4"/>
        <end position="68"/>
    </location>
</feature>